<evidence type="ECO:0000256" key="1">
    <source>
        <dbReference type="SAM" id="MobiDB-lite"/>
    </source>
</evidence>
<evidence type="ECO:0000259" key="2">
    <source>
        <dbReference type="Pfam" id="PF01510"/>
    </source>
</evidence>
<feature type="region of interest" description="Disordered" evidence="1">
    <location>
        <begin position="192"/>
        <end position="266"/>
    </location>
</feature>
<name>A0A0F9S4N9_9ZZZZ</name>
<sequence length="266" mass="29951">MAINDVHADYPMPYVWPRLPLDVNRVDAVVVHHTATFFLRPSATIAEELAHIDMIHIYHQSKGWGGFAYHFIVFPSGRSYLVVPLTQWGAHVKGENDHLHAVVVAGDFTDVVPVRAQQEGVAEGIRLVYATLGRRVPIRPHRSWTPTSCPGNTWQSWVPGLTALVEEDEMEMDWETFVDFMHRFIREVPAQARYPEDSPNGKQGEPYGPRHPLGEYIGSLRDVGRALRSHAGDAAKHSAGGDVSEERARQIADEEDRKLRLPLVKD</sequence>
<gene>
    <name evidence="3" type="ORF">LCGC14_0896660</name>
</gene>
<dbReference type="Pfam" id="PF01510">
    <property type="entry name" value="Amidase_2"/>
    <property type="match status" value="1"/>
</dbReference>
<dbReference type="GO" id="GO:0008745">
    <property type="term" value="F:N-acetylmuramoyl-L-alanine amidase activity"/>
    <property type="evidence" value="ECO:0007669"/>
    <property type="project" value="InterPro"/>
</dbReference>
<dbReference type="PANTHER" id="PTHR11022:SF41">
    <property type="entry name" value="PEPTIDOGLYCAN-RECOGNITION PROTEIN LC-RELATED"/>
    <property type="match status" value="1"/>
</dbReference>
<protein>
    <recommendedName>
        <fullName evidence="2">N-acetylmuramoyl-L-alanine amidase domain-containing protein</fullName>
    </recommendedName>
</protein>
<accession>A0A0F9S4N9</accession>
<dbReference type="PANTHER" id="PTHR11022">
    <property type="entry name" value="PEPTIDOGLYCAN RECOGNITION PROTEIN"/>
    <property type="match status" value="1"/>
</dbReference>
<dbReference type="EMBL" id="LAZR01002896">
    <property type="protein sequence ID" value="KKN24273.1"/>
    <property type="molecule type" value="Genomic_DNA"/>
</dbReference>
<dbReference type="InterPro" id="IPR002502">
    <property type="entry name" value="Amidase_domain"/>
</dbReference>
<feature type="compositionally biased region" description="Basic and acidic residues" evidence="1">
    <location>
        <begin position="244"/>
        <end position="266"/>
    </location>
</feature>
<comment type="caution">
    <text evidence="3">The sequence shown here is derived from an EMBL/GenBank/DDBJ whole genome shotgun (WGS) entry which is preliminary data.</text>
</comment>
<dbReference type="AlphaFoldDB" id="A0A0F9S4N9"/>
<proteinExistence type="predicted"/>
<dbReference type="GO" id="GO:0009253">
    <property type="term" value="P:peptidoglycan catabolic process"/>
    <property type="evidence" value="ECO:0007669"/>
    <property type="project" value="InterPro"/>
</dbReference>
<feature type="domain" description="N-acetylmuramoyl-L-alanine amidase" evidence="2">
    <location>
        <begin position="24"/>
        <end position="152"/>
    </location>
</feature>
<dbReference type="SUPFAM" id="SSF55846">
    <property type="entry name" value="N-acetylmuramoyl-L-alanine amidase-like"/>
    <property type="match status" value="1"/>
</dbReference>
<reference evidence="3" key="1">
    <citation type="journal article" date="2015" name="Nature">
        <title>Complex archaea that bridge the gap between prokaryotes and eukaryotes.</title>
        <authorList>
            <person name="Spang A."/>
            <person name="Saw J.H."/>
            <person name="Jorgensen S.L."/>
            <person name="Zaremba-Niedzwiedzka K."/>
            <person name="Martijn J."/>
            <person name="Lind A.E."/>
            <person name="van Eijk R."/>
            <person name="Schleper C."/>
            <person name="Guy L."/>
            <person name="Ettema T.J."/>
        </authorList>
    </citation>
    <scope>NUCLEOTIDE SEQUENCE</scope>
</reference>
<dbReference type="InterPro" id="IPR015510">
    <property type="entry name" value="PGRP"/>
</dbReference>
<dbReference type="CDD" id="cd06583">
    <property type="entry name" value="PGRP"/>
    <property type="match status" value="1"/>
</dbReference>
<organism evidence="3">
    <name type="scientific">marine sediment metagenome</name>
    <dbReference type="NCBI Taxonomy" id="412755"/>
    <lineage>
        <taxon>unclassified sequences</taxon>
        <taxon>metagenomes</taxon>
        <taxon>ecological metagenomes</taxon>
    </lineage>
</organism>
<evidence type="ECO:0000313" key="3">
    <source>
        <dbReference type="EMBL" id="KKN24273.1"/>
    </source>
</evidence>
<dbReference type="Gene3D" id="3.40.80.10">
    <property type="entry name" value="Peptidoglycan recognition protein-like"/>
    <property type="match status" value="1"/>
</dbReference>
<dbReference type="InterPro" id="IPR036505">
    <property type="entry name" value="Amidase/PGRP_sf"/>
</dbReference>
<feature type="compositionally biased region" description="Basic and acidic residues" evidence="1">
    <location>
        <begin position="222"/>
        <end position="236"/>
    </location>
</feature>